<dbReference type="SUPFAM" id="SSF51011">
    <property type="entry name" value="Glycosyl hydrolase domain"/>
    <property type="match status" value="1"/>
</dbReference>
<dbReference type="HOGENOM" id="CLU_000631_7_3_1"/>
<dbReference type="CDD" id="cd14752">
    <property type="entry name" value="GH31_N"/>
    <property type="match status" value="1"/>
</dbReference>
<comment type="similarity">
    <text evidence="1 2">Belongs to the glycosyl hydrolase 31 family.</text>
</comment>
<feature type="domain" description="Glycoside hydrolase family 31 TIM barrel" evidence="4">
    <location>
        <begin position="265"/>
        <end position="619"/>
    </location>
</feature>
<dbReference type="InterPro" id="IPR051816">
    <property type="entry name" value="Glycosyl_Hydrolase_31"/>
</dbReference>
<dbReference type="GO" id="GO:0004553">
    <property type="term" value="F:hydrolase activity, hydrolyzing O-glycosyl compounds"/>
    <property type="evidence" value="ECO:0007669"/>
    <property type="project" value="InterPro"/>
</dbReference>
<sequence>MLFKWPSKPIAAATALVIASATTPGASEYFQPNSTGIKLQNGYERVYVQPFGNHGMRVRASILRDPTGHELSALLDPPLEGPGGNNGLNHDINVPFLGNATIRNGNIVASIDLGVLSFFRVGPNGSRTLLTKEFTDTKAFAPRYYTQDFRSSSFQSQFDFASDPDEQFFGAGQQACCLDNTVNKKGQVVDLINFNSHVTLPVYMSNKGYLQFFNMPSQGRIEFGTYRTRHVAIEATVVDYYITTASPGDYDSLQQQFTAVTGRQPTPPDFILGYQQSKLRYFNETQVLDVAQMFHDEQVNVSMIVIDFFAWKFQGDWSFNPEFWPDPAGMAAKVKALTGAEMMVSLWPSMEDLSVNYLPTQEQGLLATTRDGTGISDSFAGVYTRLIDSTNPAAREFLWRRLNDSYYSMGLKNSWIDQADGGSLGEAFENNGQPITNIPYPRAFSQYFIGTQEAAGKMYPFFHQQAINEGFGNLTDTDISTQCEHMSLTRSTFVGGQRFCSYLWSGDTDSRFDVMLQQITAGVSIAASGISSWTLDIGGFNGLNIDTNEGRELFVRWLSMGVFLPYMRVHGTRTCNLPPPNTTQPDANPCPNEPWSYGAANFVIIKKYIALRYQLIPYVKRLFKMLQQTGKTIMRPLYYDFSLSDPFVANGTQANDPTIVHQFMMGPRILVAPVGEFGARTKQVYLPILSDDQKTQGFTWTHWWTEKNFGSGGQVVTVAAPLDEIPVFYLGSKSDILSGSL</sequence>
<evidence type="ECO:0000313" key="7">
    <source>
        <dbReference type="Proteomes" id="UP000053593"/>
    </source>
</evidence>
<dbReference type="AlphaFoldDB" id="A0A0D0CKD3"/>
<dbReference type="InterPro" id="IPR000322">
    <property type="entry name" value="Glyco_hydro_31_TIM"/>
</dbReference>
<dbReference type="OrthoDB" id="10070917at2759"/>
<evidence type="ECO:0000256" key="1">
    <source>
        <dbReference type="ARBA" id="ARBA00007806"/>
    </source>
</evidence>
<dbReference type="EMBL" id="KN834805">
    <property type="protein sequence ID" value="KIK55503.1"/>
    <property type="molecule type" value="Genomic_DNA"/>
</dbReference>
<feature type="signal peptide" evidence="3">
    <location>
        <begin position="1"/>
        <end position="27"/>
    </location>
</feature>
<dbReference type="SUPFAM" id="SSF74650">
    <property type="entry name" value="Galactose mutarotase-like"/>
    <property type="match status" value="1"/>
</dbReference>
<organism evidence="6 7">
    <name type="scientific">Collybiopsis luxurians FD-317 M1</name>
    <dbReference type="NCBI Taxonomy" id="944289"/>
    <lineage>
        <taxon>Eukaryota</taxon>
        <taxon>Fungi</taxon>
        <taxon>Dikarya</taxon>
        <taxon>Basidiomycota</taxon>
        <taxon>Agaricomycotina</taxon>
        <taxon>Agaricomycetes</taxon>
        <taxon>Agaricomycetidae</taxon>
        <taxon>Agaricales</taxon>
        <taxon>Marasmiineae</taxon>
        <taxon>Omphalotaceae</taxon>
        <taxon>Collybiopsis</taxon>
        <taxon>Collybiopsis luxurians</taxon>
    </lineage>
</organism>
<reference evidence="6 7" key="1">
    <citation type="submission" date="2014-04" db="EMBL/GenBank/DDBJ databases">
        <title>Evolutionary Origins and Diversification of the Mycorrhizal Mutualists.</title>
        <authorList>
            <consortium name="DOE Joint Genome Institute"/>
            <consortium name="Mycorrhizal Genomics Consortium"/>
            <person name="Kohler A."/>
            <person name="Kuo A."/>
            <person name="Nagy L.G."/>
            <person name="Floudas D."/>
            <person name="Copeland A."/>
            <person name="Barry K.W."/>
            <person name="Cichocki N."/>
            <person name="Veneault-Fourrey C."/>
            <person name="LaButti K."/>
            <person name="Lindquist E.A."/>
            <person name="Lipzen A."/>
            <person name="Lundell T."/>
            <person name="Morin E."/>
            <person name="Murat C."/>
            <person name="Riley R."/>
            <person name="Ohm R."/>
            <person name="Sun H."/>
            <person name="Tunlid A."/>
            <person name="Henrissat B."/>
            <person name="Grigoriev I.V."/>
            <person name="Hibbett D.S."/>
            <person name="Martin F."/>
        </authorList>
    </citation>
    <scope>NUCLEOTIDE SEQUENCE [LARGE SCALE GENOMIC DNA]</scope>
    <source>
        <strain evidence="6 7">FD-317 M1</strain>
    </source>
</reference>
<dbReference type="Pfam" id="PF21365">
    <property type="entry name" value="Glyco_hydro_31_3rd"/>
    <property type="match status" value="1"/>
</dbReference>
<dbReference type="InterPro" id="IPR017853">
    <property type="entry name" value="GH"/>
</dbReference>
<dbReference type="Proteomes" id="UP000053593">
    <property type="component" value="Unassembled WGS sequence"/>
</dbReference>
<dbReference type="InterPro" id="IPR048395">
    <property type="entry name" value="Glyco_hydro_31_C"/>
</dbReference>
<evidence type="ECO:0000256" key="2">
    <source>
        <dbReference type="RuleBase" id="RU361185"/>
    </source>
</evidence>
<dbReference type="InterPro" id="IPR011013">
    <property type="entry name" value="Gal_mutarotase_sf_dom"/>
</dbReference>
<keyword evidence="7" id="KW-1185">Reference proteome</keyword>
<feature type="domain" description="Glycosyl hydrolase family 31 C-terminal" evidence="5">
    <location>
        <begin position="630"/>
        <end position="729"/>
    </location>
</feature>
<protein>
    <submittedName>
        <fullName evidence="6">Glycoside hydrolase family 31 protein</fullName>
    </submittedName>
</protein>
<keyword evidence="2 6" id="KW-0378">Hydrolase</keyword>
<evidence type="ECO:0000313" key="6">
    <source>
        <dbReference type="EMBL" id="KIK55503.1"/>
    </source>
</evidence>
<dbReference type="GO" id="GO:0030246">
    <property type="term" value="F:carbohydrate binding"/>
    <property type="evidence" value="ECO:0007669"/>
    <property type="project" value="InterPro"/>
</dbReference>
<gene>
    <name evidence="6" type="ORF">GYMLUDRAFT_47707</name>
</gene>
<evidence type="ECO:0000256" key="3">
    <source>
        <dbReference type="SAM" id="SignalP"/>
    </source>
</evidence>
<evidence type="ECO:0000259" key="5">
    <source>
        <dbReference type="Pfam" id="PF21365"/>
    </source>
</evidence>
<dbReference type="SUPFAM" id="SSF51445">
    <property type="entry name" value="(Trans)glycosidases"/>
    <property type="match status" value="1"/>
</dbReference>
<accession>A0A0D0CKD3</accession>
<feature type="chain" id="PRO_5002208461" evidence="3">
    <location>
        <begin position="28"/>
        <end position="741"/>
    </location>
</feature>
<proteinExistence type="inferred from homology"/>
<dbReference type="PANTHER" id="PTHR43863:SF2">
    <property type="entry name" value="MALTASE-GLUCOAMYLASE"/>
    <property type="match status" value="1"/>
</dbReference>
<evidence type="ECO:0000259" key="4">
    <source>
        <dbReference type="Pfam" id="PF01055"/>
    </source>
</evidence>
<name>A0A0D0CKD3_9AGAR</name>
<keyword evidence="3" id="KW-0732">Signal</keyword>
<dbReference type="Gene3D" id="3.20.20.80">
    <property type="entry name" value="Glycosidases"/>
    <property type="match status" value="1"/>
</dbReference>
<dbReference type="PANTHER" id="PTHR43863">
    <property type="entry name" value="HYDROLASE, PUTATIVE (AFU_ORTHOLOGUE AFUA_1G03140)-RELATED"/>
    <property type="match status" value="1"/>
</dbReference>
<dbReference type="Pfam" id="PF01055">
    <property type="entry name" value="Glyco_hydro_31_2nd"/>
    <property type="match status" value="1"/>
</dbReference>
<keyword evidence="2" id="KW-0326">Glycosidase</keyword>
<dbReference type="Gene3D" id="2.60.40.1760">
    <property type="entry name" value="glycosyl hydrolase (family 31)"/>
    <property type="match status" value="1"/>
</dbReference>
<dbReference type="GO" id="GO:0005975">
    <property type="term" value="P:carbohydrate metabolic process"/>
    <property type="evidence" value="ECO:0007669"/>
    <property type="project" value="InterPro"/>
</dbReference>
<dbReference type="Gene3D" id="2.60.40.1180">
    <property type="entry name" value="Golgi alpha-mannosidase II"/>
    <property type="match status" value="1"/>
</dbReference>
<dbReference type="InterPro" id="IPR013780">
    <property type="entry name" value="Glyco_hydro_b"/>
</dbReference>